<dbReference type="GO" id="GO:0006412">
    <property type="term" value="P:translation"/>
    <property type="evidence" value="ECO:0007669"/>
    <property type="project" value="UniProtKB-KW"/>
</dbReference>
<feature type="domain" description="YbaK/aminoacyl-tRNA synthetase-associated" evidence="4">
    <location>
        <begin position="32"/>
        <end position="145"/>
    </location>
</feature>
<dbReference type="Pfam" id="PF04073">
    <property type="entry name" value="tRNA_edit"/>
    <property type="match status" value="1"/>
</dbReference>
<dbReference type="EMBL" id="CAFAAJ010000174">
    <property type="protein sequence ID" value="CAB4819180.1"/>
    <property type="molecule type" value="Genomic_DNA"/>
</dbReference>
<dbReference type="GO" id="GO:0016829">
    <property type="term" value="F:lyase activity"/>
    <property type="evidence" value="ECO:0007669"/>
    <property type="project" value="UniProtKB-KW"/>
</dbReference>
<dbReference type="PIRSF" id="PIRSF006181">
    <property type="entry name" value="EbsC_YbaK"/>
    <property type="match status" value="1"/>
</dbReference>
<evidence type="ECO:0000256" key="1">
    <source>
        <dbReference type="ARBA" id="ARBA00009798"/>
    </source>
</evidence>
<dbReference type="PANTHER" id="PTHR30411">
    <property type="entry name" value="CYTOPLASMIC PROTEIN"/>
    <property type="match status" value="1"/>
</dbReference>
<dbReference type="AlphaFoldDB" id="A0A6J6ZBV2"/>
<dbReference type="InterPro" id="IPR004369">
    <property type="entry name" value="Prolyl-tRNA_editing_YbaK/EbsC"/>
</dbReference>
<evidence type="ECO:0000256" key="3">
    <source>
        <dbReference type="ARBA" id="ARBA00023239"/>
    </source>
</evidence>
<keyword evidence="3" id="KW-0456">Lyase</keyword>
<dbReference type="CDD" id="cd00002">
    <property type="entry name" value="YbaK_deacylase"/>
    <property type="match status" value="1"/>
</dbReference>
<dbReference type="InterPro" id="IPR036754">
    <property type="entry name" value="YbaK/aa-tRNA-synt-asso_dom_sf"/>
</dbReference>
<proteinExistence type="inferred from homology"/>
<sequence length="156" mass="16231">MAGTKALLALDAAGISYRVHEIPADPGEIGYARAAAAHLGVDESRVFKTLIAMVDGEPVVAVIPASTQLSLKHIATAAGGKRAEMAKPVDAERLTGYVVGGISPIGQKKALPTFVDETAILHDTVFVSAGRRGMDVELAPDDLLRVIRATYASVGL</sequence>
<dbReference type="NCBIfam" id="TIGR00011">
    <property type="entry name" value="YbaK_EbsC"/>
    <property type="match status" value="1"/>
</dbReference>
<protein>
    <submittedName>
        <fullName evidence="5">Unannotated protein</fullName>
    </submittedName>
</protein>
<dbReference type="Gene3D" id="3.90.960.10">
    <property type="entry name" value="YbaK/aminoacyl-tRNA synthetase-associated domain"/>
    <property type="match status" value="1"/>
</dbReference>
<name>A0A6J6ZBV2_9ZZZZ</name>
<dbReference type="PANTHER" id="PTHR30411:SF0">
    <property type="entry name" value="CYS-TRNA(PRO)_CYS-TRNA(CYS) DEACYLASE YBAK"/>
    <property type="match status" value="1"/>
</dbReference>
<reference evidence="5" key="1">
    <citation type="submission" date="2020-05" db="EMBL/GenBank/DDBJ databases">
        <authorList>
            <person name="Chiriac C."/>
            <person name="Salcher M."/>
            <person name="Ghai R."/>
            <person name="Kavagutti S V."/>
        </authorList>
    </citation>
    <scope>NUCLEOTIDE SEQUENCE</scope>
</reference>
<gene>
    <name evidence="5" type="ORF">UFOPK3001_02098</name>
</gene>
<evidence type="ECO:0000259" key="4">
    <source>
        <dbReference type="Pfam" id="PF04073"/>
    </source>
</evidence>
<evidence type="ECO:0000313" key="5">
    <source>
        <dbReference type="EMBL" id="CAB4819180.1"/>
    </source>
</evidence>
<dbReference type="GO" id="GO:0002161">
    <property type="term" value="F:aminoacyl-tRNA deacylase activity"/>
    <property type="evidence" value="ECO:0007669"/>
    <property type="project" value="InterPro"/>
</dbReference>
<comment type="similarity">
    <text evidence="1">Belongs to the prolyl-tRNA editing family. YbaK/EbsC subfamily.</text>
</comment>
<keyword evidence="2" id="KW-0648">Protein biosynthesis</keyword>
<dbReference type="InterPro" id="IPR007214">
    <property type="entry name" value="YbaK/aa-tRNA-synth-assoc-dom"/>
</dbReference>
<evidence type="ECO:0000256" key="2">
    <source>
        <dbReference type="ARBA" id="ARBA00022917"/>
    </source>
</evidence>
<organism evidence="5">
    <name type="scientific">freshwater metagenome</name>
    <dbReference type="NCBI Taxonomy" id="449393"/>
    <lineage>
        <taxon>unclassified sequences</taxon>
        <taxon>metagenomes</taxon>
        <taxon>ecological metagenomes</taxon>
    </lineage>
</organism>
<accession>A0A6J6ZBV2</accession>
<dbReference type="SUPFAM" id="SSF55826">
    <property type="entry name" value="YbaK/ProRS associated domain"/>
    <property type="match status" value="1"/>
</dbReference>